<keyword evidence="4" id="KW-1185">Reference proteome</keyword>
<sequence length="167" mass="18328">MNNRLLSHLDFTSVDPAFVKVSVIRHVLVWAIVAIAGISSVMLFADEHFSAMDIALLIGAVVLLIGAIWDIWLTMRRAKALGYLELDDELLVRKGIMFQEVTMVPYGRMQQVNLASGPLLRKFGLASVELVTASANSDASIPGLPLAEAERLRDKLTRLGQTKLEGL</sequence>
<dbReference type="InterPro" id="IPR005182">
    <property type="entry name" value="YdbS-like_PH"/>
</dbReference>
<proteinExistence type="predicted"/>
<feature type="domain" description="YdbS-like PH" evidence="2">
    <location>
        <begin position="80"/>
        <end position="156"/>
    </location>
</feature>
<gene>
    <name evidence="3" type="ORF">NG665_01080</name>
</gene>
<feature type="transmembrane region" description="Helical" evidence="1">
    <location>
        <begin position="27"/>
        <end position="45"/>
    </location>
</feature>
<dbReference type="EMBL" id="CP099547">
    <property type="protein sequence ID" value="USR79618.1"/>
    <property type="molecule type" value="Genomic_DNA"/>
</dbReference>
<accession>A0ABY5AI65</accession>
<dbReference type="Proteomes" id="UP001056109">
    <property type="component" value="Chromosome"/>
</dbReference>
<name>A0ABY5AI65_9ACTO</name>
<dbReference type="PANTHER" id="PTHR34473">
    <property type="entry name" value="UPF0699 TRANSMEMBRANE PROTEIN YDBS"/>
    <property type="match status" value="1"/>
</dbReference>
<dbReference type="PANTHER" id="PTHR34473:SF3">
    <property type="entry name" value="TRANSMEMBRANE PROTEIN-RELATED"/>
    <property type="match status" value="1"/>
</dbReference>
<evidence type="ECO:0000259" key="2">
    <source>
        <dbReference type="Pfam" id="PF03703"/>
    </source>
</evidence>
<protein>
    <submittedName>
        <fullName evidence="3">PH domain-containing protein</fullName>
    </submittedName>
</protein>
<evidence type="ECO:0000313" key="3">
    <source>
        <dbReference type="EMBL" id="USR79618.1"/>
    </source>
</evidence>
<evidence type="ECO:0000313" key="4">
    <source>
        <dbReference type="Proteomes" id="UP001056109"/>
    </source>
</evidence>
<organism evidence="3 4">
    <name type="scientific">Arcanobacterium pinnipediorum</name>
    <dbReference type="NCBI Taxonomy" id="1503041"/>
    <lineage>
        <taxon>Bacteria</taxon>
        <taxon>Bacillati</taxon>
        <taxon>Actinomycetota</taxon>
        <taxon>Actinomycetes</taxon>
        <taxon>Actinomycetales</taxon>
        <taxon>Actinomycetaceae</taxon>
        <taxon>Arcanobacterium</taxon>
    </lineage>
</organism>
<dbReference type="Pfam" id="PF03703">
    <property type="entry name" value="bPH_2"/>
    <property type="match status" value="1"/>
</dbReference>
<feature type="transmembrane region" description="Helical" evidence="1">
    <location>
        <begin position="51"/>
        <end position="73"/>
    </location>
</feature>
<keyword evidence="1" id="KW-0472">Membrane</keyword>
<keyword evidence="1" id="KW-1133">Transmembrane helix</keyword>
<dbReference type="RefSeq" id="WP_252673485.1">
    <property type="nucleotide sequence ID" value="NZ_CP099547.1"/>
</dbReference>
<evidence type="ECO:0000256" key="1">
    <source>
        <dbReference type="SAM" id="Phobius"/>
    </source>
</evidence>
<reference evidence="3" key="1">
    <citation type="submission" date="2022-06" db="EMBL/GenBank/DDBJ databases">
        <title>Complete Genome Sequence of Arcanobacterium pinnipediorum strain DSM 28752 isolated from a harbour seal.</title>
        <authorList>
            <person name="Borowiak M."/>
            <person name="Kreitlow A."/>
            <person name="Alssahen M."/>
            <person name="Malorny B."/>
            <person name="Laemmler C."/>
            <person name="Prenger-Berninghoff E."/>
            <person name="Siebert U."/>
            <person name="Ploetz M."/>
            <person name="Abdulmawjood A."/>
        </authorList>
    </citation>
    <scope>NUCLEOTIDE SEQUENCE</scope>
    <source>
        <strain evidence="3">DSM 28752</strain>
    </source>
</reference>
<keyword evidence="1" id="KW-0812">Transmembrane</keyword>